<comment type="similarity">
    <text evidence="2">Belongs to the CDP-alcohol phosphatidyltransferase class-I family.</text>
</comment>
<keyword evidence="5" id="KW-1185">Reference proteome</keyword>
<comment type="caution">
    <text evidence="4">The sequence shown here is derived from an EMBL/GenBank/DDBJ whole genome shotgun (WGS) entry which is preliminary data.</text>
</comment>
<dbReference type="PROSITE" id="PS00379">
    <property type="entry name" value="CDP_ALCOHOL_P_TRANSF"/>
    <property type="match status" value="1"/>
</dbReference>
<evidence type="ECO:0000256" key="2">
    <source>
        <dbReference type="RuleBase" id="RU003750"/>
    </source>
</evidence>
<proteinExistence type="inferred from homology"/>
<organism evidence="4 5">
    <name type="scientific">Cryptosporangium japonicum</name>
    <dbReference type="NCBI Taxonomy" id="80872"/>
    <lineage>
        <taxon>Bacteria</taxon>
        <taxon>Bacillati</taxon>
        <taxon>Actinomycetota</taxon>
        <taxon>Actinomycetes</taxon>
        <taxon>Cryptosporangiales</taxon>
        <taxon>Cryptosporangiaceae</taxon>
        <taxon>Cryptosporangium</taxon>
    </lineage>
</organism>
<keyword evidence="3" id="KW-1133">Transmembrane helix</keyword>
<dbReference type="InterPro" id="IPR000462">
    <property type="entry name" value="CDP-OH_P_trans"/>
</dbReference>
<dbReference type="RefSeq" id="WP_344647331.1">
    <property type="nucleotide sequence ID" value="NZ_BAAAGX010000004.1"/>
</dbReference>
<keyword evidence="3" id="KW-0472">Membrane</keyword>
<feature type="transmembrane region" description="Helical" evidence="3">
    <location>
        <begin position="22"/>
        <end position="41"/>
    </location>
</feature>
<protein>
    <submittedName>
        <fullName evidence="4">CDP-alcohol phosphatidyltransferase family protein</fullName>
    </submittedName>
</protein>
<gene>
    <name evidence="4" type="ORF">GCM10009539_07780</name>
</gene>
<dbReference type="Gene3D" id="1.20.120.1760">
    <property type="match status" value="1"/>
</dbReference>
<sequence>MLLQTAVLGGLAAGVGLGTPGWLAGITFAVATWALLSSALLRSGATSLGPANAVTLTRCTLVGGVTALVADSVATRAAPVVVLVTLAVVAWLMDGIDGQVARRTGTTTKLGGRFDGEVDSILALVLSVYVAHTLGLWVIGAIGAYRYLYLAAGWGLPWLRGDLPRRQSRSAIAAVQGIVLIVAAAGVVPGSVMTTIAAVSLALLTFSFGRDIVTLYRAHRVSRRHTAETPAVRTGTVAEPYVGVGQES</sequence>
<keyword evidence="3" id="KW-0812">Transmembrane</keyword>
<feature type="transmembrane region" description="Helical" evidence="3">
    <location>
        <begin position="76"/>
        <end position="93"/>
    </location>
</feature>
<name>A0ABN0TLX0_9ACTN</name>
<dbReference type="Pfam" id="PF01066">
    <property type="entry name" value="CDP-OH_P_transf"/>
    <property type="match status" value="1"/>
</dbReference>
<dbReference type="EMBL" id="BAAAGX010000004">
    <property type="protein sequence ID" value="GAA0225025.1"/>
    <property type="molecule type" value="Genomic_DNA"/>
</dbReference>
<evidence type="ECO:0000313" key="5">
    <source>
        <dbReference type="Proteomes" id="UP001500967"/>
    </source>
</evidence>
<dbReference type="InterPro" id="IPR043130">
    <property type="entry name" value="CDP-OH_PTrfase_TM_dom"/>
</dbReference>
<accession>A0ABN0TLX0</accession>
<reference evidence="4 5" key="1">
    <citation type="journal article" date="2019" name="Int. J. Syst. Evol. Microbiol.">
        <title>The Global Catalogue of Microorganisms (GCM) 10K type strain sequencing project: providing services to taxonomists for standard genome sequencing and annotation.</title>
        <authorList>
            <consortium name="The Broad Institute Genomics Platform"/>
            <consortium name="The Broad Institute Genome Sequencing Center for Infectious Disease"/>
            <person name="Wu L."/>
            <person name="Ma J."/>
        </authorList>
    </citation>
    <scope>NUCLEOTIDE SEQUENCE [LARGE SCALE GENOMIC DNA]</scope>
    <source>
        <strain evidence="4 5">JCM 10425</strain>
    </source>
</reference>
<feature type="transmembrane region" description="Helical" evidence="3">
    <location>
        <begin position="53"/>
        <end position="70"/>
    </location>
</feature>
<dbReference type="Proteomes" id="UP001500967">
    <property type="component" value="Unassembled WGS sequence"/>
</dbReference>
<evidence type="ECO:0000256" key="1">
    <source>
        <dbReference type="ARBA" id="ARBA00022679"/>
    </source>
</evidence>
<keyword evidence="1 2" id="KW-0808">Transferase</keyword>
<feature type="transmembrane region" description="Helical" evidence="3">
    <location>
        <begin position="171"/>
        <end position="190"/>
    </location>
</feature>
<evidence type="ECO:0000313" key="4">
    <source>
        <dbReference type="EMBL" id="GAA0225025.1"/>
    </source>
</evidence>
<feature type="transmembrane region" description="Helical" evidence="3">
    <location>
        <begin position="137"/>
        <end position="159"/>
    </location>
</feature>
<evidence type="ECO:0000256" key="3">
    <source>
        <dbReference type="SAM" id="Phobius"/>
    </source>
</evidence>
<feature type="transmembrane region" description="Helical" evidence="3">
    <location>
        <begin position="196"/>
        <end position="216"/>
    </location>
</feature>
<dbReference type="InterPro" id="IPR048254">
    <property type="entry name" value="CDP_ALCOHOL_P_TRANSF_CS"/>
</dbReference>